<reference evidence="7 9" key="1">
    <citation type="submission" date="2017-06" db="EMBL/GenBank/DDBJ databases">
        <title>Genome Sequencing of the methanotroph Methylovulum psychrotolerants str. HV10-M2 isolated from a high-altitude environment.</title>
        <authorList>
            <person name="Mateos-Rivera A."/>
        </authorList>
    </citation>
    <scope>NUCLEOTIDE SEQUENCE [LARGE SCALE GENOMIC DNA]</scope>
    <source>
        <strain evidence="7 9">HV10_M2</strain>
    </source>
</reference>
<dbReference type="InterPro" id="IPR004893">
    <property type="entry name" value="NifW"/>
</dbReference>
<organism evidence="7 9">
    <name type="scientific">Methylovulum psychrotolerans</name>
    <dbReference type="NCBI Taxonomy" id="1704499"/>
    <lineage>
        <taxon>Bacteria</taxon>
        <taxon>Pseudomonadati</taxon>
        <taxon>Pseudomonadota</taxon>
        <taxon>Gammaproteobacteria</taxon>
        <taxon>Methylococcales</taxon>
        <taxon>Methylococcaceae</taxon>
        <taxon>Methylovulum</taxon>
    </lineage>
</organism>
<evidence type="ECO:0000256" key="3">
    <source>
        <dbReference type="ARBA" id="ARBA00011284"/>
    </source>
</evidence>
<reference evidence="8 10" key="2">
    <citation type="submission" date="2017-11" db="EMBL/GenBank/DDBJ databases">
        <title>Draft Genome Sequence of Methylobacter psychrotolerans Sph1T, an Obligate Methanotroph from Low-Temperature Environments.</title>
        <authorList>
            <person name="Oshkin I.Y."/>
            <person name="Miroshnikov K."/>
            <person name="Belova S.E."/>
            <person name="Korzhenkov A."/>
            <person name="Toshchakov S.V."/>
            <person name="Dedysh S.N."/>
        </authorList>
    </citation>
    <scope>NUCLEOTIDE SEQUENCE [LARGE SCALE GENOMIC DNA]</scope>
    <source>
        <strain evidence="8 10">Sph1</strain>
    </source>
</reference>
<evidence type="ECO:0000313" key="10">
    <source>
        <dbReference type="Proteomes" id="UP000237423"/>
    </source>
</evidence>
<name>A0A1Z4C3B1_9GAMM</name>
<evidence type="ECO:0000256" key="6">
    <source>
        <dbReference type="HAMAP-Rule" id="MF_00529"/>
    </source>
</evidence>
<sequence length="104" mass="12131">MSFEEEMEELESAEDFLQYFQLPYEASVVHVNRLHILQRFHNYLQQGADSMPEDETAKRAVYSKLLTRAYQDFVDSDAQTEKVFKVFHMGEAQTAFVALSDIKT</sequence>
<dbReference type="KEGG" id="mpsy:CEK71_18915"/>
<dbReference type="RefSeq" id="WP_088620840.1">
    <property type="nucleotide sequence ID" value="NZ_CP022129.1"/>
</dbReference>
<keyword evidence="9" id="KW-1185">Reference proteome</keyword>
<comment type="function">
    <text evidence="1 6">May protect the nitrogenase Fe-Mo protein from oxidative damage.</text>
</comment>
<evidence type="ECO:0000256" key="4">
    <source>
        <dbReference type="ARBA" id="ARBA00016274"/>
    </source>
</evidence>
<gene>
    <name evidence="6" type="primary">nifW</name>
    <name evidence="8" type="ORF">AADEFJLK_04002</name>
    <name evidence="7" type="ORF">CEK71_18915</name>
</gene>
<dbReference type="GO" id="GO:0009399">
    <property type="term" value="P:nitrogen fixation"/>
    <property type="evidence" value="ECO:0007669"/>
    <property type="project" value="UniProtKB-UniRule"/>
</dbReference>
<dbReference type="Proteomes" id="UP000237423">
    <property type="component" value="Unassembled WGS sequence"/>
</dbReference>
<dbReference type="EMBL" id="PGFZ01000013">
    <property type="protein sequence ID" value="POZ50252.1"/>
    <property type="molecule type" value="Genomic_DNA"/>
</dbReference>
<evidence type="ECO:0000313" key="9">
    <source>
        <dbReference type="Proteomes" id="UP000197019"/>
    </source>
</evidence>
<proteinExistence type="inferred from homology"/>
<dbReference type="OrthoDB" id="9811868at2"/>
<dbReference type="AlphaFoldDB" id="A0A1Z4C3B1"/>
<protein>
    <recommendedName>
        <fullName evidence="4 6">Nitrogenase-stabilizing/protective protein NifW</fullName>
    </recommendedName>
</protein>
<dbReference type="Pfam" id="PF03206">
    <property type="entry name" value="NifW"/>
    <property type="match status" value="1"/>
</dbReference>
<dbReference type="EMBL" id="CP022129">
    <property type="protein sequence ID" value="ASF47970.1"/>
    <property type="molecule type" value="Genomic_DNA"/>
</dbReference>
<dbReference type="HAMAP" id="MF_00529">
    <property type="entry name" value="NifW"/>
    <property type="match status" value="1"/>
</dbReference>
<comment type="similarity">
    <text evidence="2 6">Belongs to the NifW family.</text>
</comment>
<keyword evidence="5 6" id="KW-0535">Nitrogen fixation</keyword>
<evidence type="ECO:0000256" key="1">
    <source>
        <dbReference type="ARBA" id="ARBA00002247"/>
    </source>
</evidence>
<evidence type="ECO:0000256" key="2">
    <source>
        <dbReference type="ARBA" id="ARBA00008351"/>
    </source>
</evidence>
<evidence type="ECO:0000313" key="8">
    <source>
        <dbReference type="EMBL" id="POZ50252.1"/>
    </source>
</evidence>
<dbReference type="PIRSF" id="PIRSF005790">
    <property type="entry name" value="NifW"/>
    <property type="match status" value="1"/>
</dbReference>
<comment type="subunit">
    <text evidence="3 6">Homotrimer; associates with NifD.</text>
</comment>
<dbReference type="Proteomes" id="UP000197019">
    <property type="component" value="Chromosome"/>
</dbReference>
<accession>A0A1Z4C3B1</accession>
<evidence type="ECO:0000256" key="5">
    <source>
        <dbReference type="ARBA" id="ARBA00023231"/>
    </source>
</evidence>
<evidence type="ECO:0000313" key="7">
    <source>
        <dbReference type="EMBL" id="ASF47970.1"/>
    </source>
</evidence>